<dbReference type="InterPro" id="IPR010416">
    <property type="entry name" value="DUF1010"/>
</dbReference>
<name>B1AA12_PSEPU</name>
<accession>B1AA12</accession>
<feature type="compositionally biased region" description="Polar residues" evidence="1">
    <location>
        <begin position="1"/>
        <end position="14"/>
    </location>
</feature>
<sequence length="106" mass="11424">MLWSSNDVTQQGSRPKTKLVPSPALCAQPLVPALGPVQKAYLPFLASSAFAASATSYHSCSTAPLSWPSVFSWAAPVFKVGRSLLAFGSNLAFKPTRLRRAAYLRR</sequence>
<dbReference type="EMBL" id="EU434616">
    <property type="protein sequence ID" value="ACA23030.1"/>
    <property type="molecule type" value="Genomic_DNA"/>
</dbReference>
<proteinExistence type="predicted"/>
<evidence type="ECO:0000313" key="2">
    <source>
        <dbReference type="EMBL" id="ACA23030.1"/>
    </source>
</evidence>
<dbReference type="Pfam" id="PF06231">
    <property type="entry name" value="DUF1010"/>
    <property type="match status" value="1"/>
</dbReference>
<reference evidence="2" key="1">
    <citation type="journal article" date="2009" name="Environ. Microbiol.">
        <title>Antibiotic-resistance profile in environmental bacteria isolated from penicillin production wastewater treatment plant and the receiving river.</title>
        <authorList>
            <person name="Li D."/>
            <person name="Yang M."/>
            <person name="Hu J."/>
            <person name="Zhang J."/>
            <person name="Liu R."/>
            <person name="Gu X."/>
            <person name="Zhang Y."/>
            <person name="Wang Z."/>
        </authorList>
    </citation>
    <scope>NUCLEOTIDE SEQUENCE</scope>
    <source>
        <strain evidence="2">B330</strain>
    </source>
</reference>
<organism evidence="2">
    <name type="scientific">Pseudomonas putida</name>
    <name type="common">Arthrobacter siderocapsulatus</name>
    <dbReference type="NCBI Taxonomy" id="303"/>
    <lineage>
        <taxon>Bacteria</taxon>
        <taxon>Pseudomonadati</taxon>
        <taxon>Pseudomonadota</taxon>
        <taxon>Gammaproteobacteria</taxon>
        <taxon>Pseudomonadales</taxon>
        <taxon>Pseudomonadaceae</taxon>
        <taxon>Pseudomonas</taxon>
    </lineage>
</organism>
<protein>
    <submittedName>
        <fullName evidence="2">OrfE-like</fullName>
    </submittedName>
</protein>
<dbReference type="AlphaFoldDB" id="B1AA12"/>
<evidence type="ECO:0000256" key="1">
    <source>
        <dbReference type="SAM" id="MobiDB-lite"/>
    </source>
</evidence>
<feature type="region of interest" description="Disordered" evidence="1">
    <location>
        <begin position="1"/>
        <end position="20"/>
    </location>
</feature>